<dbReference type="AlphaFoldDB" id="E1RIV1"/>
<dbReference type="InterPro" id="IPR009000">
    <property type="entry name" value="Transl_B-barrel_sf"/>
</dbReference>
<dbReference type="eggNOG" id="arCOG01564">
    <property type="taxonomic scope" value="Archaea"/>
</dbReference>
<dbReference type="GeneID" id="9743220"/>
<name>E1RIV1_METP4</name>
<evidence type="ECO:0000313" key="2">
    <source>
        <dbReference type="EMBL" id="ADN35539.1"/>
    </source>
</evidence>
<dbReference type="Pfam" id="PF03144">
    <property type="entry name" value="GTP_EFTU_D2"/>
    <property type="match status" value="1"/>
</dbReference>
<dbReference type="HOGENOM" id="CLU_077867_0_0_2"/>
<gene>
    <name evidence="2" type="ordered locus">Mpet_0765</name>
</gene>
<dbReference type="SUPFAM" id="SSF50447">
    <property type="entry name" value="Translation proteins"/>
    <property type="match status" value="1"/>
</dbReference>
<accession>E1RIV1</accession>
<evidence type="ECO:0000313" key="3">
    <source>
        <dbReference type="Proteomes" id="UP000006565"/>
    </source>
</evidence>
<dbReference type="Gene3D" id="2.40.30.10">
    <property type="entry name" value="Translation factors"/>
    <property type="match status" value="1"/>
</dbReference>
<keyword evidence="2" id="KW-0251">Elongation factor</keyword>
<dbReference type="GO" id="GO:0005525">
    <property type="term" value="F:GTP binding"/>
    <property type="evidence" value="ECO:0007669"/>
    <property type="project" value="InterPro"/>
</dbReference>
<dbReference type="STRING" id="679926.Mpet_0765"/>
<dbReference type="GO" id="GO:0003746">
    <property type="term" value="F:translation elongation factor activity"/>
    <property type="evidence" value="ECO:0007669"/>
    <property type="project" value="UniProtKB-KW"/>
</dbReference>
<reference evidence="2 3" key="1">
    <citation type="journal article" date="2010" name="Stand. Genomic Sci.">
        <title>Complete genome sequence of Methanoplanus petrolearius type strain (SEBR 4847).</title>
        <authorList>
            <person name="Brambilla E."/>
            <person name="Djao O.D."/>
            <person name="Daligault H."/>
            <person name="Lapidus A."/>
            <person name="Lucas S."/>
            <person name="Hammon N."/>
            <person name="Nolan M."/>
            <person name="Tice H."/>
            <person name="Cheng J.F."/>
            <person name="Han C."/>
            <person name="Tapia R."/>
            <person name="Goodwin L."/>
            <person name="Pitluck S."/>
            <person name="Liolios K."/>
            <person name="Ivanova N."/>
            <person name="Mavromatis K."/>
            <person name="Mikhailova N."/>
            <person name="Pati A."/>
            <person name="Chen A."/>
            <person name="Palaniappan K."/>
            <person name="Land M."/>
            <person name="Hauser L."/>
            <person name="Chang Y.J."/>
            <person name="Jeffries C.D."/>
            <person name="Rohde M."/>
            <person name="Spring S."/>
            <person name="Sikorski J."/>
            <person name="Goker M."/>
            <person name="Woyke T."/>
            <person name="Bristow J."/>
            <person name="Eisen J.A."/>
            <person name="Markowitz V."/>
            <person name="Hugenholtz P."/>
            <person name="Kyrpides N.C."/>
            <person name="Klenk H.P."/>
        </authorList>
    </citation>
    <scope>NUCLEOTIDE SEQUENCE [LARGE SCALE GENOMIC DNA]</scope>
    <source>
        <strain evidence="3">DSM 11571 / OCM 486 / SEBR 4847</strain>
    </source>
</reference>
<dbReference type="PANTHER" id="PTHR43721">
    <property type="entry name" value="ELONGATION FACTOR TU-RELATED"/>
    <property type="match status" value="1"/>
</dbReference>
<dbReference type="GO" id="GO:0001514">
    <property type="term" value="P:selenocysteine incorporation"/>
    <property type="evidence" value="ECO:0007669"/>
    <property type="project" value="TreeGrafter"/>
</dbReference>
<organism evidence="2 3">
    <name type="scientific">Methanolacinia petrolearia (strain DSM 11571 / OCM 486 / SEBR 4847)</name>
    <name type="common">Methanoplanus petrolearius</name>
    <dbReference type="NCBI Taxonomy" id="679926"/>
    <lineage>
        <taxon>Archaea</taxon>
        <taxon>Methanobacteriati</taxon>
        <taxon>Methanobacteriota</taxon>
        <taxon>Stenosarchaea group</taxon>
        <taxon>Methanomicrobia</taxon>
        <taxon>Methanomicrobiales</taxon>
        <taxon>Methanomicrobiaceae</taxon>
        <taxon>Methanolacinia</taxon>
    </lineage>
</organism>
<dbReference type="OrthoDB" id="30874at2157"/>
<dbReference type="PANTHER" id="PTHR43721:SF11">
    <property type="entry name" value="SELENOCYSTEINE-SPECIFIC ELONGATION FACTOR"/>
    <property type="match status" value="1"/>
</dbReference>
<dbReference type="InterPro" id="IPR050055">
    <property type="entry name" value="EF-Tu_GTPase"/>
</dbReference>
<dbReference type="RefSeq" id="WP_013328717.1">
    <property type="nucleotide sequence ID" value="NC_014507.1"/>
</dbReference>
<dbReference type="EMBL" id="CP002117">
    <property type="protein sequence ID" value="ADN35539.1"/>
    <property type="molecule type" value="Genomic_DNA"/>
</dbReference>
<sequence>MPNLNVAVLGPHGYAKNIGKAGTESDITFYNLKKGEDTVTIIEPSRYPERVAPLYYAVAMSQSAILVVDAITPEFGECVVMLDCAGIKSGYVILRNYIDKSQIDPLIKGTVIENYTFMEDDSIVLRESLLAAASKVERVVSDIPGTVMVDHHFNVKGIGTVILGGVVKGTIRTHDSVRVLPGERTAQIRSIQRHDDDCTDAVPYDRVGLALKNITADEIDRGQVVTTDDSIKTGDSFKGRIKVVKYWNTPMKDSMVIHIGHWMSYVSGKIDSVTDGSDPKNPEVQISLEKEIAYFPGDKAIVHHLDAGKLRVVGTIVLE</sequence>
<feature type="domain" description="Translation elongation factor EFTu-like" evidence="1">
    <location>
        <begin position="159"/>
        <end position="226"/>
    </location>
</feature>
<dbReference type="Proteomes" id="UP000006565">
    <property type="component" value="Chromosome"/>
</dbReference>
<protein>
    <submittedName>
        <fullName evidence="2">Elongation factor Tu domain 2 protein</fullName>
    </submittedName>
</protein>
<keyword evidence="2" id="KW-0648">Protein biosynthesis</keyword>
<dbReference type="InterPro" id="IPR004161">
    <property type="entry name" value="EFTu-like_2"/>
</dbReference>
<keyword evidence="3" id="KW-1185">Reference proteome</keyword>
<dbReference type="Gene3D" id="3.40.50.300">
    <property type="entry name" value="P-loop containing nucleotide triphosphate hydrolases"/>
    <property type="match status" value="1"/>
</dbReference>
<proteinExistence type="predicted"/>
<dbReference type="KEGG" id="mpi:Mpet_0765"/>
<evidence type="ECO:0000259" key="1">
    <source>
        <dbReference type="Pfam" id="PF03144"/>
    </source>
</evidence>
<dbReference type="InterPro" id="IPR027417">
    <property type="entry name" value="P-loop_NTPase"/>
</dbReference>